<organism evidence="1 2">
    <name type="scientific">Toxocara canis</name>
    <name type="common">Canine roundworm</name>
    <dbReference type="NCBI Taxonomy" id="6265"/>
    <lineage>
        <taxon>Eukaryota</taxon>
        <taxon>Metazoa</taxon>
        <taxon>Ecdysozoa</taxon>
        <taxon>Nematoda</taxon>
        <taxon>Chromadorea</taxon>
        <taxon>Rhabditida</taxon>
        <taxon>Spirurina</taxon>
        <taxon>Ascaridomorpha</taxon>
        <taxon>Ascaridoidea</taxon>
        <taxon>Toxocaridae</taxon>
        <taxon>Toxocara</taxon>
    </lineage>
</organism>
<comment type="caution">
    <text evidence="1">The sequence shown here is derived from an EMBL/GenBank/DDBJ whole genome shotgun (WGS) entry which is preliminary data.</text>
</comment>
<keyword evidence="2" id="KW-1185">Reference proteome</keyword>
<evidence type="ECO:0000313" key="2">
    <source>
        <dbReference type="Proteomes" id="UP000031036"/>
    </source>
</evidence>
<dbReference type="EMBL" id="JPKZ01001763">
    <property type="protein sequence ID" value="KHN80146.1"/>
    <property type="molecule type" value="Genomic_DNA"/>
</dbReference>
<reference evidence="1 2" key="1">
    <citation type="submission" date="2014-11" db="EMBL/GenBank/DDBJ databases">
        <title>Genetic blueprint of the zoonotic pathogen Toxocara canis.</title>
        <authorList>
            <person name="Zhu X.-Q."/>
            <person name="Korhonen P.K."/>
            <person name="Cai H."/>
            <person name="Young N.D."/>
            <person name="Nejsum P."/>
            <person name="von Samson-Himmelstjerna G."/>
            <person name="Boag P.R."/>
            <person name="Tan P."/>
            <person name="Li Q."/>
            <person name="Min J."/>
            <person name="Yang Y."/>
            <person name="Wang X."/>
            <person name="Fang X."/>
            <person name="Hall R.S."/>
            <person name="Hofmann A."/>
            <person name="Sternberg P.W."/>
            <person name="Jex A.R."/>
            <person name="Gasser R.B."/>
        </authorList>
    </citation>
    <scope>NUCLEOTIDE SEQUENCE [LARGE SCALE GENOMIC DNA]</scope>
    <source>
        <strain evidence="1">PN_DK_2014</strain>
    </source>
</reference>
<evidence type="ECO:0000313" key="1">
    <source>
        <dbReference type="EMBL" id="KHN80146.1"/>
    </source>
</evidence>
<dbReference type="Proteomes" id="UP000031036">
    <property type="component" value="Unassembled WGS sequence"/>
</dbReference>
<dbReference type="AlphaFoldDB" id="A0A0B2V9L9"/>
<gene>
    <name evidence="1" type="ORF">Tcan_07951</name>
</gene>
<proteinExistence type="predicted"/>
<accession>A0A0B2V9L9</accession>
<name>A0A0B2V9L9_TOXCA</name>
<protein>
    <submittedName>
        <fullName evidence="1">Uncharacterized protein</fullName>
    </submittedName>
</protein>
<sequence length="72" mass="8212">MGYQLAIDETWLDILLEQLGVPTRYSLHSLTVLRDCPRLKISYSGEIACRGGTRESEVREERKDRAALTYAP</sequence>